<dbReference type="Proteomes" id="UP001497680">
    <property type="component" value="Unassembled WGS sequence"/>
</dbReference>
<accession>A0ACC0CNF3</accession>
<name>A0ACC0CNF3_9PEZI</name>
<comment type="caution">
    <text evidence="1">The sequence shown here is derived from an EMBL/GenBank/DDBJ whole genome shotgun (WGS) entry which is preliminary data.</text>
</comment>
<evidence type="ECO:0000313" key="2">
    <source>
        <dbReference type="Proteomes" id="UP001497680"/>
    </source>
</evidence>
<proteinExistence type="predicted"/>
<protein>
    <submittedName>
        <fullName evidence="1">Uncharacterized protein</fullName>
    </submittedName>
</protein>
<evidence type="ECO:0000313" key="1">
    <source>
        <dbReference type="EMBL" id="KAI6081992.1"/>
    </source>
</evidence>
<organism evidence="1 2">
    <name type="scientific">Hypoxylon rubiginosum</name>
    <dbReference type="NCBI Taxonomy" id="110542"/>
    <lineage>
        <taxon>Eukaryota</taxon>
        <taxon>Fungi</taxon>
        <taxon>Dikarya</taxon>
        <taxon>Ascomycota</taxon>
        <taxon>Pezizomycotina</taxon>
        <taxon>Sordariomycetes</taxon>
        <taxon>Xylariomycetidae</taxon>
        <taxon>Xylariales</taxon>
        <taxon>Hypoxylaceae</taxon>
        <taxon>Hypoxylon</taxon>
    </lineage>
</organism>
<dbReference type="EMBL" id="MU394381">
    <property type="protein sequence ID" value="KAI6081992.1"/>
    <property type="molecule type" value="Genomic_DNA"/>
</dbReference>
<reference evidence="1 2" key="1">
    <citation type="journal article" date="2022" name="New Phytol.">
        <title>Ecological generalism drives hyperdiversity of secondary metabolite gene clusters in xylarialean endophytes.</title>
        <authorList>
            <person name="Franco M.E.E."/>
            <person name="Wisecaver J.H."/>
            <person name="Arnold A.E."/>
            <person name="Ju Y.M."/>
            <person name="Slot J.C."/>
            <person name="Ahrendt S."/>
            <person name="Moore L.P."/>
            <person name="Eastman K.E."/>
            <person name="Scott K."/>
            <person name="Konkel Z."/>
            <person name="Mondo S.J."/>
            <person name="Kuo A."/>
            <person name="Hayes R.D."/>
            <person name="Haridas S."/>
            <person name="Andreopoulos B."/>
            <person name="Riley R."/>
            <person name="LaButti K."/>
            <person name="Pangilinan J."/>
            <person name="Lipzen A."/>
            <person name="Amirebrahimi M."/>
            <person name="Yan J."/>
            <person name="Adam C."/>
            <person name="Keymanesh K."/>
            <person name="Ng V."/>
            <person name="Louie K."/>
            <person name="Northen T."/>
            <person name="Drula E."/>
            <person name="Henrissat B."/>
            <person name="Hsieh H.M."/>
            <person name="Youens-Clark K."/>
            <person name="Lutzoni F."/>
            <person name="Miadlikowska J."/>
            <person name="Eastwood D.C."/>
            <person name="Hamelin R.C."/>
            <person name="Grigoriev I.V."/>
            <person name="U'Ren J.M."/>
        </authorList>
    </citation>
    <scope>NUCLEOTIDE SEQUENCE [LARGE SCALE GENOMIC DNA]</scope>
    <source>
        <strain evidence="1 2">ER1909</strain>
    </source>
</reference>
<gene>
    <name evidence="1" type="ORF">F4821DRAFT_274478</name>
</gene>
<keyword evidence="2" id="KW-1185">Reference proteome</keyword>
<sequence length="773" mass="87497">MNETDVAGFEPAPTLVKSPSTHGLSPAGVMPISQTSCNARKPQVPSFSSTNYSPNSPSTSTSSSRVAKTNKAKRYGGPTPPPSSLATRAPEKKRQRTTDAAAVTSTIASPTAAADDLGAFRHQVPRHQASETTWGHHPFLPGPPSHGEESDTNTGTQGPDLYYFPCSDPAFDLNSLTFPPTFHTPESLFTSPATHDNLPLLTNYPTDFPPAYTTHPFSYPFGYTLYPPPDPVNASTMVVRTDVTPIGGQLPHESDASSSVKRESSSGNERIDEWQDVAGNAASKDEEVPVENGNLGNYDGAQQDDRPSGDSETFLDETGERWEHVIPHIKYGVPTDDNRPPSAAEKPSKRSCLDVDARRMTAKTRKLKACIRCRMQKIKCVPDPDDEGQDCLTCRKINLDSKKVIHRLQCLRWKLAEVVLFREGGLELTRRWSGVKVKDLGPRDWANDRIRTIKVTIGYRGNPLELTVRKFKPNQTDVTWKNWVDRTGTKRKFNIEPYALASTQSTSKEYQQYIFQHAWAAVSEYSDNPRVHPVVRETYKASGEDVKPVEFLWQYIQLWFATRNTLGSAFIVGDDKLDMRPVDDPECPYYNTISIPRMIPAQFDSLGYVDILAPKRKLVLEGLWKMMASKNPHHFFTIYLTVFMLLHEVSVTSADRMRRARDNKYLEYRYDLASFVERLQEGANIILSHWHYYKRNVNDWMMEGGSKDKDEQKNVVWGELDPDEVQLLVRTRRAYDAREAETRRLGPMTWEDDLYFVSQMFEEGWHPKATFNR</sequence>